<dbReference type="Gene3D" id="3.30.70.1450">
    <property type="entry name" value="Regulator of K+ conductance, C-terminal domain"/>
    <property type="match status" value="1"/>
</dbReference>
<dbReference type="Pfam" id="PF02080">
    <property type="entry name" value="TrkA_C"/>
    <property type="match status" value="1"/>
</dbReference>
<dbReference type="InterPro" id="IPR036721">
    <property type="entry name" value="RCK_C_sf"/>
</dbReference>
<dbReference type="PANTHER" id="PTHR43833">
    <property type="entry name" value="POTASSIUM CHANNEL PROTEIN 2-RELATED-RELATED"/>
    <property type="match status" value="1"/>
</dbReference>
<protein>
    <submittedName>
        <fullName evidence="3">TrkA family potassium uptake protein</fullName>
    </submittedName>
</protein>
<dbReference type="InterPro" id="IPR006037">
    <property type="entry name" value="RCK_C"/>
</dbReference>
<dbReference type="GO" id="GO:0008324">
    <property type="term" value="F:monoatomic cation transmembrane transporter activity"/>
    <property type="evidence" value="ECO:0007669"/>
    <property type="project" value="InterPro"/>
</dbReference>
<gene>
    <name evidence="3" type="ORF">RIF25_08500</name>
</gene>
<dbReference type="GO" id="GO:0006813">
    <property type="term" value="P:potassium ion transport"/>
    <property type="evidence" value="ECO:0007669"/>
    <property type="project" value="InterPro"/>
</dbReference>
<accession>A0AAE4FRA4</accession>
<evidence type="ECO:0000313" key="4">
    <source>
        <dbReference type="Proteomes" id="UP001268256"/>
    </source>
</evidence>
<keyword evidence="4" id="KW-1185">Reference proteome</keyword>
<dbReference type="SUPFAM" id="SSF51735">
    <property type="entry name" value="NAD(P)-binding Rossmann-fold domains"/>
    <property type="match status" value="1"/>
</dbReference>
<dbReference type="Gene3D" id="3.40.50.720">
    <property type="entry name" value="NAD(P)-binding Rossmann-like Domain"/>
    <property type="match status" value="1"/>
</dbReference>
<reference evidence="4" key="1">
    <citation type="submission" date="2023-07" db="EMBL/GenBank/DDBJ databases">
        <authorList>
            <person name="Luz R."/>
            <person name="Cordeiro R."/>
            <person name="Fonseca A."/>
            <person name="Goncalves V."/>
        </authorList>
    </citation>
    <scope>NUCLEOTIDE SEQUENCE [LARGE SCALE GENOMIC DNA]</scope>
    <source>
        <strain evidence="4">BACA0444</strain>
    </source>
</reference>
<feature type="domain" description="RCK N-terminal" evidence="1">
    <location>
        <begin position="16"/>
        <end position="135"/>
    </location>
</feature>
<sequence length="231" mass="25566">MNFSSLGLLRGMRKTNQQFAVIGLGRFGRGVCETLHNLGYEVLGTDREERLVAQVMLERLVDHALEIDSTDPQALKEAGIIEFETVVVAIGNHLEASVITTLNLKEAGVHHVVAKASSEVHKKLLERVGADLVVFPEYEAGCNLAHSLTRPAILDRFDLDPDQSIVEVRVPEQFDHKTVAEVGLRRHYGLNLVALICDNNVAVNPDPEQRLKKGAVMVVIGRNRDIDRLPL</sequence>
<dbReference type="InterPro" id="IPR036291">
    <property type="entry name" value="NAD(P)-bd_dom_sf"/>
</dbReference>
<dbReference type="PROSITE" id="PS51202">
    <property type="entry name" value="RCK_C"/>
    <property type="match status" value="1"/>
</dbReference>
<dbReference type="PANTHER" id="PTHR43833:SF7">
    <property type="entry name" value="KTR SYSTEM POTASSIUM UPTAKE PROTEIN C"/>
    <property type="match status" value="1"/>
</dbReference>
<evidence type="ECO:0000313" key="3">
    <source>
        <dbReference type="EMBL" id="MDS3860853.1"/>
    </source>
</evidence>
<dbReference type="InterPro" id="IPR003148">
    <property type="entry name" value="RCK_N"/>
</dbReference>
<dbReference type="PROSITE" id="PS51201">
    <property type="entry name" value="RCK_N"/>
    <property type="match status" value="1"/>
</dbReference>
<dbReference type="Proteomes" id="UP001268256">
    <property type="component" value="Unassembled WGS sequence"/>
</dbReference>
<dbReference type="InterPro" id="IPR050721">
    <property type="entry name" value="Trk_Ktr_HKT_K-transport"/>
</dbReference>
<dbReference type="SUPFAM" id="SSF116726">
    <property type="entry name" value="TrkA C-terminal domain-like"/>
    <property type="match status" value="1"/>
</dbReference>
<proteinExistence type="predicted"/>
<evidence type="ECO:0000259" key="1">
    <source>
        <dbReference type="PROSITE" id="PS51201"/>
    </source>
</evidence>
<dbReference type="AlphaFoldDB" id="A0AAE4FRA4"/>
<feature type="domain" description="RCK C-terminal" evidence="2">
    <location>
        <begin position="152"/>
        <end position="231"/>
    </location>
</feature>
<organism evidence="3 4">
    <name type="scientific">Pseudocalidococcus azoricus BACA0444</name>
    <dbReference type="NCBI Taxonomy" id="2918990"/>
    <lineage>
        <taxon>Bacteria</taxon>
        <taxon>Bacillati</taxon>
        <taxon>Cyanobacteriota</taxon>
        <taxon>Cyanophyceae</taxon>
        <taxon>Acaryochloridales</taxon>
        <taxon>Thermosynechococcaceae</taxon>
        <taxon>Pseudocalidococcus</taxon>
        <taxon>Pseudocalidococcus azoricus</taxon>
    </lineage>
</organism>
<evidence type="ECO:0000259" key="2">
    <source>
        <dbReference type="PROSITE" id="PS51202"/>
    </source>
</evidence>
<name>A0AAE4FRA4_9CYAN</name>
<dbReference type="Pfam" id="PF02254">
    <property type="entry name" value="TrkA_N"/>
    <property type="match status" value="1"/>
</dbReference>
<dbReference type="RefSeq" id="WP_322878114.1">
    <property type="nucleotide sequence ID" value="NZ_JAVMIP010000006.1"/>
</dbReference>
<comment type="caution">
    <text evidence="3">The sequence shown here is derived from an EMBL/GenBank/DDBJ whole genome shotgun (WGS) entry which is preliminary data.</text>
</comment>
<dbReference type="EMBL" id="JAVMIP010000006">
    <property type="protein sequence ID" value="MDS3860853.1"/>
    <property type="molecule type" value="Genomic_DNA"/>
</dbReference>